<evidence type="ECO:0000256" key="1">
    <source>
        <dbReference type="SAM" id="Phobius"/>
    </source>
</evidence>
<feature type="transmembrane region" description="Helical" evidence="1">
    <location>
        <begin position="12"/>
        <end position="33"/>
    </location>
</feature>
<dbReference type="AlphaFoldDB" id="A0A1F7GGN6"/>
<keyword evidence="1" id="KW-0812">Transmembrane</keyword>
<comment type="caution">
    <text evidence="2">The sequence shown here is derived from an EMBL/GenBank/DDBJ whole genome shotgun (WGS) entry which is preliminary data.</text>
</comment>
<name>A0A1F7GGN6_9BACT</name>
<feature type="transmembrane region" description="Helical" evidence="1">
    <location>
        <begin position="53"/>
        <end position="79"/>
    </location>
</feature>
<gene>
    <name evidence="2" type="ORF">A2866_03095</name>
</gene>
<keyword evidence="1" id="KW-1133">Transmembrane helix</keyword>
<accession>A0A1F7GGN6</accession>
<proteinExistence type="predicted"/>
<keyword evidence="1" id="KW-0472">Membrane</keyword>
<reference evidence="2 3" key="1">
    <citation type="journal article" date="2016" name="Nat. Commun.">
        <title>Thousands of microbial genomes shed light on interconnected biogeochemical processes in an aquifer system.</title>
        <authorList>
            <person name="Anantharaman K."/>
            <person name="Brown C.T."/>
            <person name="Hug L.A."/>
            <person name="Sharon I."/>
            <person name="Castelle C.J."/>
            <person name="Probst A.J."/>
            <person name="Thomas B.C."/>
            <person name="Singh A."/>
            <person name="Wilkins M.J."/>
            <person name="Karaoz U."/>
            <person name="Brodie E.L."/>
            <person name="Williams K.H."/>
            <person name="Hubbard S.S."/>
            <person name="Banfield J.F."/>
        </authorList>
    </citation>
    <scope>NUCLEOTIDE SEQUENCE [LARGE SCALE GENOMIC DNA]</scope>
</reference>
<dbReference type="PROSITE" id="PS51257">
    <property type="entry name" value="PROKAR_LIPOPROTEIN"/>
    <property type="match status" value="1"/>
</dbReference>
<evidence type="ECO:0000313" key="2">
    <source>
        <dbReference type="EMBL" id="OGK18089.1"/>
    </source>
</evidence>
<dbReference type="Proteomes" id="UP000177026">
    <property type="component" value="Unassembled WGS sequence"/>
</dbReference>
<sequence>MDNKLIRNLLRSIANTILFLSCFHLVLIFIVAFQSGDFESLNVFRILDLQMFFSIPQGFLGFIFSYVMAGLVCLIFFYLERKRKIKRKD</sequence>
<evidence type="ECO:0000313" key="3">
    <source>
        <dbReference type="Proteomes" id="UP000177026"/>
    </source>
</evidence>
<protein>
    <submittedName>
        <fullName evidence="2">Uncharacterized protein</fullName>
    </submittedName>
</protein>
<organism evidence="2 3">
    <name type="scientific">Candidatus Roizmanbacteria bacterium RIFCSPHIGHO2_01_FULL_39_8</name>
    <dbReference type="NCBI Taxonomy" id="1802033"/>
    <lineage>
        <taxon>Bacteria</taxon>
        <taxon>Candidatus Roizmaniibacteriota</taxon>
    </lineage>
</organism>
<dbReference type="EMBL" id="MFZI01000076">
    <property type="protein sequence ID" value="OGK18089.1"/>
    <property type="molecule type" value="Genomic_DNA"/>
</dbReference>